<proteinExistence type="predicted"/>
<evidence type="ECO:0000256" key="1">
    <source>
        <dbReference type="SAM" id="MobiDB-lite"/>
    </source>
</evidence>
<organism evidence="2 3">
    <name type="scientific">Sandaracinus amylolyticus</name>
    <dbReference type="NCBI Taxonomy" id="927083"/>
    <lineage>
        <taxon>Bacteria</taxon>
        <taxon>Pseudomonadati</taxon>
        <taxon>Myxococcota</taxon>
        <taxon>Polyangia</taxon>
        <taxon>Polyangiales</taxon>
        <taxon>Sandaracinaceae</taxon>
        <taxon>Sandaracinus</taxon>
    </lineage>
</organism>
<dbReference type="OrthoDB" id="5511689at2"/>
<keyword evidence="3" id="KW-1185">Reference proteome</keyword>
<evidence type="ECO:0000313" key="3">
    <source>
        <dbReference type="Proteomes" id="UP000034883"/>
    </source>
</evidence>
<dbReference type="EMBL" id="CP011125">
    <property type="protein sequence ID" value="AKF04634.1"/>
    <property type="molecule type" value="Genomic_DNA"/>
</dbReference>
<protein>
    <submittedName>
        <fullName evidence="2">Uncharacterized protein</fullName>
    </submittedName>
</protein>
<sequence length="227" mass="24177">MQIPTSDLSSSILLALGRWHLAALAVRPEHADLLAAFQPMHDQLSARLAARDAADASAVQPRVLVRFTEIDLEREIRALAAGANALDGKRGGPVFGALFPNGLDAEVRTRGQGQLDAATRVLNRLSATTSAAPLRVEHTPRLTAAKDAFAAALTARQRAAETAGSAFGLELAAREDFCRAYDASAGALRQRYPKDRDQQDLFFDTFRSSGRSTAEDEGGDPASPPAT</sequence>
<gene>
    <name evidence="2" type="ORF">DB32_001783</name>
</gene>
<feature type="region of interest" description="Disordered" evidence="1">
    <location>
        <begin position="205"/>
        <end position="227"/>
    </location>
</feature>
<dbReference type="Proteomes" id="UP000034883">
    <property type="component" value="Chromosome"/>
</dbReference>
<accession>A0A0F6SE61</accession>
<dbReference type="AlphaFoldDB" id="A0A0F6SE61"/>
<evidence type="ECO:0000313" key="2">
    <source>
        <dbReference type="EMBL" id="AKF04634.1"/>
    </source>
</evidence>
<dbReference type="RefSeq" id="WP_053231954.1">
    <property type="nucleotide sequence ID" value="NZ_CP011125.1"/>
</dbReference>
<name>A0A0F6SE61_9BACT</name>
<dbReference type="STRING" id="927083.DB32_001783"/>
<dbReference type="KEGG" id="samy:DB32_001783"/>
<reference evidence="2 3" key="1">
    <citation type="submission" date="2015-03" db="EMBL/GenBank/DDBJ databases">
        <title>Genome assembly of Sandaracinus amylolyticus DSM 53668.</title>
        <authorList>
            <person name="Sharma G."/>
            <person name="Subramanian S."/>
        </authorList>
    </citation>
    <scope>NUCLEOTIDE SEQUENCE [LARGE SCALE GENOMIC DNA]</scope>
    <source>
        <strain evidence="2 3">DSM 53668</strain>
    </source>
</reference>